<sequence>MTERAVPAEAAVPAGHRRAFEIVSAARAWIGTPYRHQAACRGAGADCLGLVRGVWRDLKGREPETPPPYDPGWGLAAGAEDMRDAARRHLVEIAAPARRPGDVLLFRMTAGGPARHCAILASPATMVHAWSGRAVAETSCGPVWLRRLAHVFRFPDDF</sequence>
<comment type="caution">
    <text evidence="6">The sequence shown here is derived from an EMBL/GenBank/DDBJ whole genome shotgun (WGS) entry which is preliminary data.</text>
</comment>
<evidence type="ECO:0000256" key="2">
    <source>
        <dbReference type="ARBA" id="ARBA00022670"/>
    </source>
</evidence>
<dbReference type="PROSITE" id="PS51935">
    <property type="entry name" value="NLPC_P60"/>
    <property type="match status" value="1"/>
</dbReference>
<comment type="similarity">
    <text evidence="1">Belongs to the peptidase C40 family.</text>
</comment>
<dbReference type="NCBIfam" id="TIGR02219">
    <property type="entry name" value="phage_NlpC_fam"/>
    <property type="match status" value="1"/>
</dbReference>
<dbReference type="Proteomes" id="UP001055804">
    <property type="component" value="Unassembled WGS sequence"/>
</dbReference>
<proteinExistence type="inferred from homology"/>
<evidence type="ECO:0000256" key="1">
    <source>
        <dbReference type="ARBA" id="ARBA00007074"/>
    </source>
</evidence>
<dbReference type="Gene3D" id="3.90.1720.10">
    <property type="entry name" value="endopeptidase domain like (from Nostoc punctiforme)"/>
    <property type="match status" value="1"/>
</dbReference>
<evidence type="ECO:0000256" key="3">
    <source>
        <dbReference type="ARBA" id="ARBA00022801"/>
    </source>
</evidence>
<dbReference type="SUPFAM" id="SSF54001">
    <property type="entry name" value="Cysteine proteinases"/>
    <property type="match status" value="1"/>
</dbReference>
<organism evidence="6 7">
    <name type="scientific">Futiania mangrovi</name>
    <dbReference type="NCBI Taxonomy" id="2959716"/>
    <lineage>
        <taxon>Bacteria</taxon>
        <taxon>Pseudomonadati</taxon>
        <taxon>Pseudomonadota</taxon>
        <taxon>Alphaproteobacteria</taxon>
        <taxon>Futianiales</taxon>
        <taxon>Futianiaceae</taxon>
        <taxon>Futiania</taxon>
    </lineage>
</organism>
<feature type="domain" description="NlpC/P60" evidence="5">
    <location>
        <begin position="16"/>
        <end position="155"/>
    </location>
</feature>
<accession>A0A9J6PHI0</accession>
<keyword evidence="2" id="KW-0645">Protease</keyword>
<reference evidence="6" key="1">
    <citation type="submission" date="2022-06" db="EMBL/GenBank/DDBJ databases">
        <title>Isolation and Genomics of Futiania mangrovii gen. nov., sp. nov., a Rare and Metabolically-versatile member in the Class Alphaproteobacteria.</title>
        <authorList>
            <person name="Liu L."/>
            <person name="Huang W.-C."/>
            <person name="Pan J."/>
            <person name="Li J."/>
            <person name="Huang Y."/>
            <person name="Du H."/>
            <person name="Liu Y."/>
            <person name="Li M."/>
        </authorList>
    </citation>
    <scope>NUCLEOTIDE SEQUENCE</scope>
    <source>
        <strain evidence="6">FT118</strain>
    </source>
</reference>
<gene>
    <name evidence="6" type="ORF">NJQ99_12695</name>
</gene>
<keyword evidence="4" id="KW-0788">Thiol protease</keyword>
<dbReference type="GO" id="GO:0006508">
    <property type="term" value="P:proteolysis"/>
    <property type="evidence" value="ECO:0007669"/>
    <property type="project" value="UniProtKB-KW"/>
</dbReference>
<dbReference type="InterPro" id="IPR038765">
    <property type="entry name" value="Papain-like_cys_pep_sf"/>
</dbReference>
<evidence type="ECO:0000256" key="4">
    <source>
        <dbReference type="ARBA" id="ARBA00022807"/>
    </source>
</evidence>
<name>A0A9J6PHI0_9PROT</name>
<evidence type="ECO:0000313" key="7">
    <source>
        <dbReference type="Proteomes" id="UP001055804"/>
    </source>
</evidence>
<dbReference type="AlphaFoldDB" id="A0A9J6PHI0"/>
<keyword evidence="7" id="KW-1185">Reference proteome</keyword>
<protein>
    <submittedName>
        <fullName evidence="6">NlpC/P60 family protein</fullName>
    </submittedName>
</protein>
<dbReference type="Pfam" id="PF00877">
    <property type="entry name" value="NLPC_P60"/>
    <property type="match status" value="1"/>
</dbReference>
<dbReference type="InterPro" id="IPR011929">
    <property type="entry name" value="Phage_pept_NlpC/P60"/>
</dbReference>
<dbReference type="EMBL" id="JAMZFT010000003">
    <property type="protein sequence ID" value="MCP1337272.1"/>
    <property type="molecule type" value="Genomic_DNA"/>
</dbReference>
<dbReference type="RefSeq" id="WP_269333241.1">
    <property type="nucleotide sequence ID" value="NZ_JAMZFT010000003.1"/>
</dbReference>
<dbReference type="InterPro" id="IPR000064">
    <property type="entry name" value="NLP_P60_dom"/>
</dbReference>
<evidence type="ECO:0000313" key="6">
    <source>
        <dbReference type="EMBL" id="MCP1337272.1"/>
    </source>
</evidence>
<evidence type="ECO:0000259" key="5">
    <source>
        <dbReference type="PROSITE" id="PS51935"/>
    </source>
</evidence>
<keyword evidence="3" id="KW-0378">Hydrolase</keyword>
<dbReference type="GO" id="GO:0008234">
    <property type="term" value="F:cysteine-type peptidase activity"/>
    <property type="evidence" value="ECO:0007669"/>
    <property type="project" value="UniProtKB-KW"/>
</dbReference>